<proteinExistence type="predicted"/>
<dbReference type="EMBL" id="BLLF01004898">
    <property type="protein sequence ID" value="GFH30428.1"/>
    <property type="molecule type" value="Genomic_DNA"/>
</dbReference>
<protein>
    <submittedName>
        <fullName evidence="1">Uncharacterized protein</fullName>
    </submittedName>
</protein>
<dbReference type="AlphaFoldDB" id="A0A6A0ACK7"/>
<keyword evidence="2" id="KW-1185">Reference proteome</keyword>
<accession>A0A6A0ACK7</accession>
<sequence>MSSSSCSTWQQPPQHALVAIQQHLEE</sequence>
<comment type="caution">
    <text evidence="1">The sequence shown here is derived from an EMBL/GenBank/DDBJ whole genome shotgun (WGS) entry which is preliminary data.</text>
</comment>
<name>A0A6A0ACK7_HAELA</name>
<organism evidence="1 2">
    <name type="scientific">Haematococcus lacustris</name>
    <name type="common">Green alga</name>
    <name type="synonym">Haematococcus pluvialis</name>
    <dbReference type="NCBI Taxonomy" id="44745"/>
    <lineage>
        <taxon>Eukaryota</taxon>
        <taxon>Viridiplantae</taxon>
        <taxon>Chlorophyta</taxon>
        <taxon>core chlorophytes</taxon>
        <taxon>Chlorophyceae</taxon>
        <taxon>CS clade</taxon>
        <taxon>Chlamydomonadales</taxon>
        <taxon>Haematococcaceae</taxon>
        <taxon>Haematococcus</taxon>
    </lineage>
</organism>
<reference evidence="1 2" key="1">
    <citation type="submission" date="2020-02" db="EMBL/GenBank/DDBJ databases">
        <title>Draft genome sequence of Haematococcus lacustris strain NIES-144.</title>
        <authorList>
            <person name="Morimoto D."/>
            <person name="Nakagawa S."/>
            <person name="Yoshida T."/>
            <person name="Sawayama S."/>
        </authorList>
    </citation>
    <scope>NUCLEOTIDE SEQUENCE [LARGE SCALE GENOMIC DNA]</scope>
    <source>
        <strain evidence="1 2">NIES-144</strain>
    </source>
</reference>
<dbReference type="Proteomes" id="UP000485058">
    <property type="component" value="Unassembled WGS sequence"/>
</dbReference>
<feature type="non-terminal residue" evidence="1">
    <location>
        <position position="1"/>
    </location>
</feature>
<evidence type="ECO:0000313" key="1">
    <source>
        <dbReference type="EMBL" id="GFH30428.1"/>
    </source>
</evidence>
<evidence type="ECO:0000313" key="2">
    <source>
        <dbReference type="Proteomes" id="UP000485058"/>
    </source>
</evidence>
<gene>
    <name evidence="1" type="ORF">HaLaN_29284</name>
</gene>